<dbReference type="EMBL" id="CAJVQB010020473">
    <property type="protein sequence ID" value="CAG8794518.1"/>
    <property type="molecule type" value="Genomic_DNA"/>
</dbReference>
<organism evidence="2 3">
    <name type="scientific">Gigaspora margarita</name>
    <dbReference type="NCBI Taxonomy" id="4874"/>
    <lineage>
        <taxon>Eukaryota</taxon>
        <taxon>Fungi</taxon>
        <taxon>Fungi incertae sedis</taxon>
        <taxon>Mucoromycota</taxon>
        <taxon>Glomeromycotina</taxon>
        <taxon>Glomeromycetes</taxon>
        <taxon>Diversisporales</taxon>
        <taxon>Gigasporaceae</taxon>
        <taxon>Gigaspora</taxon>
    </lineage>
</organism>
<sequence length="182" mass="20996">ANGEERGNKILNGEEDSPEPPNNRQDNSERNTEPSGSNFKPQKQKKRKLEHSKIDTYLAKSLTYAYLNPNLHLPDRRTLTGKTLNMVSDDIASYPEKVFQMSCIYASLLYEERITQIKKKMFLKQNAALPIYDDNQESILLNDEEDEITDLLDKDTQEDEEVYNFDLDIDNIDHPAINNATK</sequence>
<proteinExistence type="predicted"/>
<evidence type="ECO:0000256" key="1">
    <source>
        <dbReference type="SAM" id="MobiDB-lite"/>
    </source>
</evidence>
<reference evidence="2 3" key="1">
    <citation type="submission" date="2021-06" db="EMBL/GenBank/DDBJ databases">
        <authorList>
            <person name="Kallberg Y."/>
            <person name="Tangrot J."/>
            <person name="Rosling A."/>
        </authorList>
    </citation>
    <scope>NUCLEOTIDE SEQUENCE [LARGE SCALE GENOMIC DNA]</scope>
    <source>
        <strain evidence="2 3">120-4 pot B 10/14</strain>
    </source>
</reference>
<evidence type="ECO:0000313" key="2">
    <source>
        <dbReference type="EMBL" id="CAG8794518.1"/>
    </source>
</evidence>
<evidence type="ECO:0000313" key="3">
    <source>
        <dbReference type="Proteomes" id="UP000789901"/>
    </source>
</evidence>
<feature type="non-terminal residue" evidence="2">
    <location>
        <position position="1"/>
    </location>
</feature>
<name>A0ABN7VRZ8_GIGMA</name>
<feature type="region of interest" description="Disordered" evidence="1">
    <location>
        <begin position="1"/>
        <end position="51"/>
    </location>
</feature>
<gene>
    <name evidence="2" type="ORF">GMARGA_LOCUS21797</name>
</gene>
<protein>
    <submittedName>
        <fullName evidence="2">5033_t:CDS:1</fullName>
    </submittedName>
</protein>
<keyword evidence="3" id="KW-1185">Reference proteome</keyword>
<accession>A0ABN7VRZ8</accession>
<dbReference type="Proteomes" id="UP000789901">
    <property type="component" value="Unassembled WGS sequence"/>
</dbReference>
<comment type="caution">
    <text evidence="2">The sequence shown here is derived from an EMBL/GenBank/DDBJ whole genome shotgun (WGS) entry which is preliminary data.</text>
</comment>